<keyword evidence="2" id="KW-0539">Nucleus</keyword>
<evidence type="ECO:0000259" key="3">
    <source>
        <dbReference type="Pfam" id="PF07967"/>
    </source>
</evidence>
<sequence length="307" mass="34596">MAGEAERRFNSIMDKLFTAPKFKSTLTRFNAPVRVPNWLGRMRGCVIVVHSPSLSEVESSRGKKRQNPMSVVTVAESKSRGDIQHSSTPLCRPWDRGDLMQRLATFKSMTWFAKPEVVSAINCARRGWVNVDMDIIACEACGALEKAALVFSLKLDNGHRLLCPWINNACDEELAQFPPATVQDLMDGYRERASALLKLTALPSISSAAVGYMRSPQLEHFLGQSSMLECGTIYSNMPQTEYIGSQPEAIFYFQGSFLEKVGHVDVEMPKLLREEQSGFKREFVRRYDDNLMRVVPSESTLIILKEF</sequence>
<dbReference type="EMBL" id="AM449551">
    <property type="protein sequence ID" value="CAN82938.1"/>
    <property type="molecule type" value="Genomic_DNA"/>
</dbReference>
<dbReference type="GO" id="GO:0008270">
    <property type="term" value="F:zinc ion binding"/>
    <property type="evidence" value="ECO:0007669"/>
    <property type="project" value="InterPro"/>
</dbReference>
<evidence type="ECO:0000256" key="1">
    <source>
        <dbReference type="ARBA" id="ARBA00004123"/>
    </source>
</evidence>
<dbReference type="ExpressionAtlas" id="A5B7P9">
    <property type="expression patterns" value="baseline and differential"/>
</dbReference>
<organism evidence="4">
    <name type="scientific">Vitis vinifera</name>
    <name type="common">Grape</name>
    <dbReference type="NCBI Taxonomy" id="29760"/>
    <lineage>
        <taxon>Eukaryota</taxon>
        <taxon>Viridiplantae</taxon>
        <taxon>Streptophyta</taxon>
        <taxon>Embryophyta</taxon>
        <taxon>Tracheophyta</taxon>
        <taxon>Spermatophyta</taxon>
        <taxon>Magnoliopsida</taxon>
        <taxon>eudicotyledons</taxon>
        <taxon>Gunneridae</taxon>
        <taxon>Pentapetalae</taxon>
        <taxon>rosids</taxon>
        <taxon>Vitales</taxon>
        <taxon>Vitaceae</taxon>
        <taxon>Viteae</taxon>
        <taxon>Vitis</taxon>
    </lineage>
</organism>
<feature type="domain" description="C3HC-type" evidence="3">
    <location>
        <begin position="93"/>
        <end position="205"/>
    </location>
</feature>
<gene>
    <name evidence="4" type="ORF">VITISV_039223</name>
</gene>
<dbReference type="InterPro" id="IPR012935">
    <property type="entry name" value="NuBaID_N"/>
</dbReference>
<protein>
    <recommendedName>
        <fullName evidence="3">C3HC-type domain-containing protein</fullName>
    </recommendedName>
</protein>
<dbReference type="PANTHER" id="PTHR15835">
    <property type="entry name" value="NUCLEAR-INTERACTING PARTNER OF ALK"/>
    <property type="match status" value="1"/>
</dbReference>
<name>A5B7P9_VITVI</name>
<comment type="subcellular location">
    <subcellularLocation>
        <location evidence="1">Nucleus</location>
    </subcellularLocation>
</comment>
<dbReference type="AlphaFoldDB" id="A5B7P9"/>
<proteinExistence type="predicted"/>
<dbReference type="Pfam" id="PF07967">
    <property type="entry name" value="zf-C3HC"/>
    <property type="match status" value="1"/>
</dbReference>
<dbReference type="PANTHER" id="PTHR15835:SF6">
    <property type="entry name" value="ZINC FINGER C3HC-TYPE PROTEIN 1"/>
    <property type="match status" value="1"/>
</dbReference>
<evidence type="ECO:0000313" key="4">
    <source>
        <dbReference type="EMBL" id="CAN82938.1"/>
    </source>
</evidence>
<accession>A5B7P9</accession>
<evidence type="ECO:0000256" key="2">
    <source>
        <dbReference type="ARBA" id="ARBA00023242"/>
    </source>
</evidence>
<dbReference type="GO" id="GO:0005634">
    <property type="term" value="C:nucleus"/>
    <property type="evidence" value="ECO:0007669"/>
    <property type="project" value="UniProtKB-SubCell"/>
</dbReference>
<reference evidence="4" key="1">
    <citation type="journal article" date="2007" name="PLoS ONE">
        <title>The first genome sequence of an elite grapevine cultivar (Pinot noir Vitis vinifera L.): coping with a highly heterozygous genome.</title>
        <authorList>
            <person name="Velasco R."/>
            <person name="Zharkikh A."/>
            <person name="Troggio M."/>
            <person name="Cartwright D.A."/>
            <person name="Cestaro A."/>
            <person name="Pruss D."/>
            <person name="Pindo M."/>
            <person name="FitzGerald L.M."/>
            <person name="Vezzulli S."/>
            <person name="Reid J."/>
            <person name="Malacarne G."/>
            <person name="Iliev D."/>
            <person name="Coppola G."/>
            <person name="Wardell B."/>
            <person name="Micheletti D."/>
            <person name="Macalma T."/>
            <person name="Facci M."/>
            <person name="Mitchell J.T."/>
            <person name="Perazzolli M."/>
            <person name="Eldredge G."/>
            <person name="Gatto P."/>
            <person name="Oyzerski R."/>
            <person name="Moretto M."/>
            <person name="Gutin N."/>
            <person name="Stefanini M."/>
            <person name="Chen Y."/>
            <person name="Segala C."/>
            <person name="Davenport C."/>
            <person name="Dematte L."/>
            <person name="Mraz A."/>
            <person name="Battilana J."/>
            <person name="Stormo K."/>
            <person name="Costa F."/>
            <person name="Tao Q."/>
            <person name="Si-Ammour A."/>
            <person name="Harkins T."/>
            <person name="Lackey A."/>
            <person name="Perbost C."/>
            <person name="Taillon B."/>
            <person name="Stella A."/>
            <person name="Solovyev V."/>
            <person name="Fawcett J.A."/>
            <person name="Sterck L."/>
            <person name="Vandepoele K."/>
            <person name="Grando S.M."/>
            <person name="Toppo S."/>
            <person name="Moser C."/>
            <person name="Lanchbury J."/>
            <person name="Bogden R."/>
            <person name="Skolnick M."/>
            <person name="Sgaramella V."/>
            <person name="Bhatnagar S.K."/>
            <person name="Fontana P."/>
            <person name="Gutin A."/>
            <person name="Van de Peer Y."/>
            <person name="Salamini F."/>
            <person name="Viola R."/>
        </authorList>
    </citation>
    <scope>NUCLEOTIDE SEQUENCE</scope>
</reference>